<dbReference type="Gene3D" id="3.90.1410.10">
    <property type="entry name" value="set domain protein methyltransferase, domain 1"/>
    <property type="match status" value="1"/>
</dbReference>
<dbReference type="GO" id="GO:0016279">
    <property type="term" value="F:protein-lysine N-methyltransferase activity"/>
    <property type="evidence" value="ECO:0007669"/>
    <property type="project" value="TreeGrafter"/>
</dbReference>
<evidence type="ECO:0000313" key="2">
    <source>
        <dbReference type="EMBL" id="CCF46664.1"/>
    </source>
</evidence>
<dbReference type="InterPro" id="IPR046341">
    <property type="entry name" value="SET_dom_sf"/>
</dbReference>
<dbReference type="STRING" id="759273.H1W2F1"/>
<dbReference type="AlphaFoldDB" id="H1W2F1"/>
<dbReference type="SUPFAM" id="SSF82199">
    <property type="entry name" value="SET domain"/>
    <property type="match status" value="1"/>
</dbReference>
<evidence type="ECO:0000259" key="1">
    <source>
        <dbReference type="PROSITE" id="PS50280"/>
    </source>
</evidence>
<dbReference type="FunFam" id="3.90.1410.10:FF:000007">
    <property type="entry name" value="Ribosomal lysine N-methyltransferase 4"/>
    <property type="match status" value="1"/>
</dbReference>
<dbReference type="PANTHER" id="PTHR13271">
    <property type="entry name" value="UNCHARACTERIZED PUTATIVE METHYLTRANSFERASE"/>
    <property type="match status" value="1"/>
</dbReference>
<reference evidence="3" key="1">
    <citation type="journal article" date="2012" name="Nat. Genet.">
        <title>Lifestyle transitions in plant pathogenic Colletotrichum fungi deciphered by genome and transcriptome analyses.</title>
        <authorList>
            <person name="O'Connell R.J."/>
            <person name="Thon M.R."/>
            <person name="Hacquard S."/>
            <person name="Amyotte S.G."/>
            <person name="Kleemann J."/>
            <person name="Torres M.F."/>
            <person name="Damm U."/>
            <person name="Buiate E.A."/>
            <person name="Epstein L."/>
            <person name="Alkan N."/>
            <person name="Altmueller J."/>
            <person name="Alvarado-Balderrama L."/>
            <person name="Bauser C.A."/>
            <person name="Becker C."/>
            <person name="Birren B.W."/>
            <person name="Chen Z."/>
            <person name="Choi J."/>
            <person name="Crouch J.A."/>
            <person name="Duvick J.P."/>
            <person name="Farman M.A."/>
            <person name="Gan P."/>
            <person name="Heiman D."/>
            <person name="Henrissat B."/>
            <person name="Howard R.J."/>
            <person name="Kabbage M."/>
            <person name="Koch C."/>
            <person name="Kracher B."/>
            <person name="Kubo Y."/>
            <person name="Law A.D."/>
            <person name="Lebrun M.-H."/>
            <person name="Lee Y.-H."/>
            <person name="Miyara I."/>
            <person name="Moore N."/>
            <person name="Neumann U."/>
            <person name="Nordstroem K."/>
            <person name="Panaccione D.G."/>
            <person name="Panstruga R."/>
            <person name="Place M."/>
            <person name="Proctor R.H."/>
            <person name="Prusky D."/>
            <person name="Rech G."/>
            <person name="Reinhardt R."/>
            <person name="Rollins J.A."/>
            <person name="Rounsley S."/>
            <person name="Schardl C.L."/>
            <person name="Schwartz D.C."/>
            <person name="Shenoy N."/>
            <person name="Shirasu K."/>
            <person name="Sikhakolli U.R."/>
            <person name="Stueber K."/>
            <person name="Sukno S.A."/>
            <person name="Sweigard J.A."/>
            <person name="Takano Y."/>
            <person name="Takahara H."/>
            <person name="Trail F."/>
            <person name="van der Does H.C."/>
            <person name="Voll L.M."/>
            <person name="Will I."/>
            <person name="Young S."/>
            <person name="Zeng Q."/>
            <person name="Zhang J."/>
            <person name="Zhou S."/>
            <person name="Dickman M.B."/>
            <person name="Schulze-Lefert P."/>
            <person name="Ver Loren van Themaat E."/>
            <person name="Ma L.-J."/>
            <person name="Vaillancourt L.J."/>
        </authorList>
    </citation>
    <scope>NUCLEOTIDE SEQUENCE [LARGE SCALE GENOMIC DNA]</scope>
    <source>
        <strain evidence="3">IMI 349063</strain>
    </source>
</reference>
<sequence length="289" mass="32518">MAAAGDFNSASQQFLSWFQSLQGATFHEDIQIVDLRGQNAGRGIIATKDIAPETVLFTIPRKSIINTETSELPKKIPQVFTGNDGDDEDMENEPLDSWGSLILVMIYEYLQGDASPWKPYFEVLPDKFDTLMFWESSDLEWLRGSAVLSKIGKDEADEMFRSRILSVIAANPTIFFPQGVAQPSETELLQLAHRMGSIIMAYAFDLENEEEPEEENEEWVEDRDGKTMLGMVPMADILNADAEFNAHVNHGEDDLSVVALRPIKAGEEILNYYGPHHVHQHHAARRHGL</sequence>
<dbReference type="EMBL" id="CACQ02008932">
    <property type="protein sequence ID" value="CCF46664.1"/>
    <property type="molecule type" value="Genomic_DNA"/>
</dbReference>
<dbReference type="eggNOG" id="KOG1338">
    <property type="taxonomic scope" value="Eukaryota"/>
</dbReference>
<proteinExistence type="predicted"/>
<dbReference type="VEuPathDB" id="FungiDB:CH63R_03622"/>
<dbReference type="HOGENOM" id="CLU_017135_1_0_1"/>
<dbReference type="InterPro" id="IPR050600">
    <property type="entry name" value="SETD3_SETD6_MTase"/>
</dbReference>
<gene>
    <name evidence="2" type="ORF">CH063_15344</name>
</gene>
<evidence type="ECO:0000313" key="3">
    <source>
        <dbReference type="Proteomes" id="UP000007174"/>
    </source>
</evidence>
<dbReference type="Pfam" id="PF00856">
    <property type="entry name" value="SET"/>
    <property type="match status" value="1"/>
</dbReference>
<protein>
    <submittedName>
        <fullName evidence="2">SET domain-containing protein RMS1</fullName>
    </submittedName>
</protein>
<dbReference type="InterPro" id="IPR001214">
    <property type="entry name" value="SET_dom"/>
</dbReference>
<name>H1W2F1_COLHI</name>
<dbReference type="PROSITE" id="PS50280">
    <property type="entry name" value="SET"/>
    <property type="match status" value="1"/>
</dbReference>
<dbReference type="Proteomes" id="UP000007174">
    <property type="component" value="Unassembled WGS sequence"/>
</dbReference>
<feature type="domain" description="SET" evidence="1">
    <location>
        <begin position="28"/>
        <end position="274"/>
    </location>
</feature>
<accession>H1W2F1</accession>
<dbReference type="GO" id="GO:0005634">
    <property type="term" value="C:nucleus"/>
    <property type="evidence" value="ECO:0007669"/>
    <property type="project" value="TreeGrafter"/>
</dbReference>
<feature type="non-terminal residue" evidence="2">
    <location>
        <position position="1"/>
    </location>
</feature>
<dbReference type="PANTHER" id="PTHR13271:SF34">
    <property type="entry name" value="N-LYSINE METHYLTRANSFERASE SETD6"/>
    <property type="match status" value="1"/>
</dbReference>
<organism evidence="2 3">
    <name type="scientific">Colletotrichum higginsianum (strain IMI 349063)</name>
    <name type="common">Crucifer anthracnose fungus</name>
    <dbReference type="NCBI Taxonomy" id="759273"/>
    <lineage>
        <taxon>Eukaryota</taxon>
        <taxon>Fungi</taxon>
        <taxon>Dikarya</taxon>
        <taxon>Ascomycota</taxon>
        <taxon>Pezizomycotina</taxon>
        <taxon>Sordariomycetes</taxon>
        <taxon>Hypocreomycetidae</taxon>
        <taxon>Glomerellales</taxon>
        <taxon>Glomerellaceae</taxon>
        <taxon>Colletotrichum</taxon>
        <taxon>Colletotrichum destructivum species complex</taxon>
    </lineage>
</organism>